<feature type="domain" description="DNA-binding protein H-NS-like C-terminal" evidence="1">
    <location>
        <begin position="63"/>
        <end position="108"/>
    </location>
</feature>
<sequence length="108" mass="12547">MMTSNLPKELENFDIEQLAAISKNAQALIQKKQKQKLYDAYEHFEQIAKEMDCTVQDILAAGSELEYERNIKYRHPDDPNKNWTGRGRMAKWLKEEIEGGKALEDFAV</sequence>
<proteinExistence type="predicted"/>
<dbReference type="SUPFAM" id="SSF81273">
    <property type="entry name" value="H-NS histone-like proteins"/>
    <property type="match status" value="1"/>
</dbReference>
<organism evidence="2 3">
    <name type="scientific">Lwoffella lincolnii</name>
    <dbReference type="NCBI Taxonomy" id="90241"/>
    <lineage>
        <taxon>Bacteria</taxon>
        <taxon>Pseudomonadati</taxon>
        <taxon>Pseudomonadota</taxon>
        <taxon>Gammaproteobacteria</taxon>
        <taxon>Moraxellales</taxon>
        <taxon>Moraxellaceae</taxon>
        <taxon>Lwoffella</taxon>
    </lineage>
</organism>
<dbReference type="EMBL" id="MUYT01000009">
    <property type="protein sequence ID" value="OOS20175.1"/>
    <property type="molecule type" value="Genomic_DNA"/>
</dbReference>
<evidence type="ECO:0000313" key="3">
    <source>
        <dbReference type="Proteomes" id="UP000191094"/>
    </source>
</evidence>
<protein>
    <recommendedName>
        <fullName evidence="1">DNA-binding protein H-NS-like C-terminal domain-containing protein</fullName>
    </recommendedName>
</protein>
<dbReference type="Pfam" id="PF00816">
    <property type="entry name" value="Histone_HNS"/>
    <property type="match status" value="1"/>
</dbReference>
<dbReference type="OrthoDB" id="5297879at2"/>
<dbReference type="Gene3D" id="4.10.430.10">
    <property type="entry name" value="Histone-like protein H-NS, C-terminal domain"/>
    <property type="match status" value="1"/>
</dbReference>
<evidence type="ECO:0000313" key="2">
    <source>
        <dbReference type="EMBL" id="OOS20175.1"/>
    </source>
</evidence>
<dbReference type="AlphaFoldDB" id="A0A1T0CCV0"/>
<gene>
    <name evidence="2" type="ORF">B0682_07135</name>
</gene>
<reference evidence="2 3" key="1">
    <citation type="submission" date="2017-02" db="EMBL/GenBank/DDBJ databases">
        <title>Draft genome sequence of Moraxella lincolnii CCUG 9405T type strain.</title>
        <authorList>
            <person name="Salva-Serra F."/>
            <person name="Engstrom-Jakobsson H."/>
            <person name="Thorell K."/>
            <person name="Jaen-Luchoro D."/>
            <person name="Gonzales-Siles L."/>
            <person name="Karlsson R."/>
            <person name="Yazdan S."/>
            <person name="Boulund F."/>
            <person name="Johnning A."/>
            <person name="Engstrand L."/>
            <person name="Kristiansson E."/>
            <person name="Moore E."/>
        </authorList>
    </citation>
    <scope>NUCLEOTIDE SEQUENCE [LARGE SCALE GENOMIC DNA]</scope>
    <source>
        <strain evidence="2 3">CCUG 9405</strain>
    </source>
</reference>
<dbReference type="InterPro" id="IPR037150">
    <property type="entry name" value="H-NS_C_dom_sf"/>
</dbReference>
<keyword evidence="3" id="KW-1185">Reference proteome</keyword>
<dbReference type="SMART" id="SM00528">
    <property type="entry name" value="HNS"/>
    <property type="match status" value="1"/>
</dbReference>
<accession>A0A1T0CCV0</accession>
<dbReference type="STRING" id="90241.B0682_07135"/>
<dbReference type="RefSeq" id="WP_158077882.1">
    <property type="nucleotide sequence ID" value="NZ_MUYT01000009.1"/>
</dbReference>
<comment type="caution">
    <text evidence="2">The sequence shown here is derived from an EMBL/GenBank/DDBJ whole genome shotgun (WGS) entry which is preliminary data.</text>
</comment>
<evidence type="ECO:0000259" key="1">
    <source>
        <dbReference type="SMART" id="SM00528"/>
    </source>
</evidence>
<dbReference type="Proteomes" id="UP000191094">
    <property type="component" value="Unassembled WGS sequence"/>
</dbReference>
<name>A0A1T0CCV0_9GAMM</name>
<dbReference type="GO" id="GO:0003677">
    <property type="term" value="F:DNA binding"/>
    <property type="evidence" value="ECO:0007669"/>
    <property type="project" value="InterPro"/>
</dbReference>
<dbReference type="InterPro" id="IPR027444">
    <property type="entry name" value="H-NS_C_dom"/>
</dbReference>